<dbReference type="RefSeq" id="WP_012499986.1">
    <property type="nucleotide sequence ID" value="NC_011026.1"/>
</dbReference>
<dbReference type="InterPro" id="IPR036652">
    <property type="entry name" value="YjeF_N_dom_sf"/>
</dbReference>
<keyword evidence="6 17" id="KW-0547">Nucleotide-binding</keyword>
<dbReference type="HAMAP" id="MF_01966">
    <property type="entry name" value="NADHX_epimerase"/>
    <property type="match status" value="1"/>
</dbReference>
<gene>
    <name evidence="18" type="primary">nnrE</name>
    <name evidence="17" type="synonym">nnrD</name>
    <name evidence="22" type="ordered locus">Ctha_1443</name>
</gene>
<keyword evidence="8 17" id="KW-0521">NADP</keyword>
<organism evidence="22 23">
    <name type="scientific">Chloroherpeton thalassium (strain ATCC 35110 / GB-78)</name>
    <dbReference type="NCBI Taxonomy" id="517418"/>
    <lineage>
        <taxon>Bacteria</taxon>
        <taxon>Pseudomonadati</taxon>
        <taxon>Chlorobiota</taxon>
        <taxon>Chlorobiia</taxon>
        <taxon>Chlorobiales</taxon>
        <taxon>Chloroherpetonaceae</taxon>
        <taxon>Chloroherpeton</taxon>
    </lineage>
</organism>
<protein>
    <recommendedName>
        <fullName evidence="19">Bifunctional NAD(P)H-hydrate repair enzyme</fullName>
    </recommendedName>
    <alternativeName>
        <fullName evidence="19">Nicotinamide nucleotide repair protein</fullName>
    </alternativeName>
    <domain>
        <recommendedName>
            <fullName evidence="19">ADP-dependent (S)-NAD(P)H-hydrate dehydratase</fullName>
            <ecNumber evidence="19">4.2.1.136</ecNumber>
        </recommendedName>
        <alternativeName>
            <fullName evidence="19">ADP-dependent NAD(P)HX dehydratase</fullName>
        </alternativeName>
    </domain>
    <domain>
        <recommendedName>
            <fullName evidence="19">NAD(P)H-hydrate epimerase</fullName>
            <ecNumber evidence="19">5.1.99.6</ecNumber>
        </recommendedName>
    </domain>
</protein>
<dbReference type="SUPFAM" id="SSF53613">
    <property type="entry name" value="Ribokinase-like"/>
    <property type="match status" value="1"/>
</dbReference>
<keyword evidence="23" id="KW-1185">Reference proteome</keyword>
<dbReference type="InterPro" id="IPR029056">
    <property type="entry name" value="Ribokinase-like"/>
</dbReference>
<keyword evidence="9 18" id="KW-0630">Potassium</keyword>
<dbReference type="EC" id="4.2.1.136" evidence="19"/>
<dbReference type="GO" id="GO:0052855">
    <property type="term" value="F:ADP-dependent NAD(P)H-hydrate dehydratase activity"/>
    <property type="evidence" value="ECO:0007669"/>
    <property type="project" value="UniProtKB-UniRule"/>
</dbReference>
<dbReference type="Proteomes" id="UP000001208">
    <property type="component" value="Chromosome"/>
</dbReference>
<evidence type="ECO:0000256" key="11">
    <source>
        <dbReference type="ARBA" id="ARBA00023235"/>
    </source>
</evidence>
<dbReference type="PROSITE" id="PS51383">
    <property type="entry name" value="YJEF_C_3"/>
    <property type="match status" value="1"/>
</dbReference>
<dbReference type="InterPro" id="IPR030677">
    <property type="entry name" value="Nnr"/>
</dbReference>
<comment type="similarity">
    <text evidence="3 19">In the N-terminal section; belongs to the NnrE/AIBP family.</text>
</comment>
<dbReference type="PANTHER" id="PTHR12592:SF0">
    <property type="entry name" value="ATP-DEPENDENT (S)-NAD(P)H-HYDRATE DEHYDRATASE"/>
    <property type="match status" value="1"/>
</dbReference>
<dbReference type="eggNOG" id="COG0063">
    <property type="taxonomic scope" value="Bacteria"/>
</dbReference>
<comment type="catalytic activity">
    <reaction evidence="2 18 19">
        <text>(6R)-NADPHX = (6S)-NADPHX</text>
        <dbReference type="Rhea" id="RHEA:32227"/>
        <dbReference type="ChEBI" id="CHEBI:64076"/>
        <dbReference type="ChEBI" id="CHEBI:64077"/>
        <dbReference type="EC" id="5.1.99.6"/>
    </reaction>
</comment>
<dbReference type="HAMAP" id="MF_01965">
    <property type="entry name" value="NADHX_dehydratase"/>
    <property type="match status" value="1"/>
</dbReference>
<feature type="binding site" evidence="18">
    <location>
        <position position="201"/>
    </location>
    <ligand>
        <name>K(+)</name>
        <dbReference type="ChEBI" id="CHEBI:29103"/>
    </ligand>
</feature>
<evidence type="ECO:0000256" key="5">
    <source>
        <dbReference type="ARBA" id="ARBA00022723"/>
    </source>
</evidence>
<feature type="binding site" evidence="18">
    <location>
        <position position="198"/>
    </location>
    <ligand>
        <name>(6S)-NADPHX</name>
        <dbReference type="ChEBI" id="CHEBI:64076"/>
    </ligand>
</feature>
<comment type="function">
    <text evidence="17">Catalyzes the dehydration of the S-form of NAD(P)HX at the expense of ADP, which is converted to AMP. Together with NAD(P)HX epimerase, which catalyzes the epimerization of the S- and R-forms, the enzyme allows the repair of both epimers of NAD(P)HX, a damaged form of NAD(P)H that is a result of enzymatic or heat-dependent hydration.</text>
</comment>
<evidence type="ECO:0000256" key="17">
    <source>
        <dbReference type="HAMAP-Rule" id="MF_01965"/>
    </source>
</evidence>
<comment type="function">
    <text evidence="18">Catalyzes the epimerization of the S- and R-forms of NAD(P)HX, a damaged form of NAD(P)H that is a result of enzymatic or heat-dependent hydration. This is a prerequisite for the S-specific NAD(P)H-hydrate dehydratase to allow the repair of both epimers of NAD(P)HX.</text>
</comment>
<dbReference type="InterPro" id="IPR017953">
    <property type="entry name" value="Carbohydrate_kinase_pred_CS"/>
</dbReference>
<comment type="similarity">
    <text evidence="4 19">In the C-terminal section; belongs to the NnrD/CARKD family.</text>
</comment>
<evidence type="ECO:0000256" key="8">
    <source>
        <dbReference type="ARBA" id="ARBA00022857"/>
    </source>
</evidence>
<evidence type="ECO:0000256" key="9">
    <source>
        <dbReference type="ARBA" id="ARBA00022958"/>
    </source>
</evidence>
<comment type="caution">
    <text evidence="18">Lacks conserved residue(s) required for the propagation of feature annotation.</text>
</comment>
<dbReference type="InterPro" id="IPR004443">
    <property type="entry name" value="YjeF_N_dom"/>
</dbReference>
<keyword evidence="12 17" id="KW-0456">Lyase</keyword>
<evidence type="ECO:0000256" key="7">
    <source>
        <dbReference type="ARBA" id="ARBA00022840"/>
    </source>
</evidence>
<evidence type="ECO:0000259" key="21">
    <source>
        <dbReference type="PROSITE" id="PS51385"/>
    </source>
</evidence>
<keyword evidence="5 18" id="KW-0479">Metal-binding</keyword>
<feature type="binding site" evidence="18">
    <location>
        <position position="138"/>
    </location>
    <ligand>
        <name>K(+)</name>
        <dbReference type="ChEBI" id="CHEBI:29103"/>
    </ligand>
</feature>
<evidence type="ECO:0000259" key="20">
    <source>
        <dbReference type="PROSITE" id="PS51383"/>
    </source>
</evidence>
<reference evidence="22 23" key="1">
    <citation type="submission" date="2008-06" db="EMBL/GenBank/DDBJ databases">
        <title>Complete sequence of Chloroherpeton thalassium ATCC 35110.</title>
        <authorList>
            <consortium name="US DOE Joint Genome Institute"/>
            <person name="Lucas S."/>
            <person name="Copeland A."/>
            <person name="Lapidus A."/>
            <person name="Glavina del Rio T."/>
            <person name="Dalin E."/>
            <person name="Tice H."/>
            <person name="Bruce D."/>
            <person name="Goodwin L."/>
            <person name="Pitluck S."/>
            <person name="Schmutz J."/>
            <person name="Larimer F."/>
            <person name="Land M."/>
            <person name="Hauser L."/>
            <person name="Kyrpides N."/>
            <person name="Mikhailova N."/>
            <person name="Liu Z."/>
            <person name="Li T."/>
            <person name="Zhao F."/>
            <person name="Overmann J."/>
            <person name="Bryant D.A."/>
            <person name="Richardson P."/>
        </authorList>
    </citation>
    <scope>NUCLEOTIDE SEQUENCE [LARGE SCALE GENOMIC DNA]</scope>
    <source>
        <strain evidence="23">ATCC 35110 / GB-78</strain>
    </source>
</reference>
<keyword evidence="22" id="KW-0808">Transferase</keyword>
<dbReference type="eggNOG" id="COG0062">
    <property type="taxonomic scope" value="Bacteria"/>
</dbReference>
<evidence type="ECO:0000256" key="18">
    <source>
        <dbReference type="HAMAP-Rule" id="MF_01966"/>
    </source>
</evidence>
<dbReference type="Pfam" id="PF03853">
    <property type="entry name" value="YjeF_N"/>
    <property type="match status" value="1"/>
</dbReference>
<dbReference type="KEGG" id="cts:Ctha_1443"/>
<dbReference type="OrthoDB" id="9806925at2"/>
<dbReference type="EMBL" id="CP001100">
    <property type="protein sequence ID" value="ACF13902.1"/>
    <property type="molecule type" value="Genomic_DNA"/>
</dbReference>
<accession>B3QRU9</accession>
<evidence type="ECO:0000256" key="1">
    <source>
        <dbReference type="ARBA" id="ARBA00000013"/>
    </source>
</evidence>
<dbReference type="GO" id="GO:0110051">
    <property type="term" value="P:metabolite repair"/>
    <property type="evidence" value="ECO:0007669"/>
    <property type="project" value="TreeGrafter"/>
</dbReference>
<sequence length="543" mass="57657">MQSVLTAEEMREADYESVIKLRVTERQLMELAGKEACNILLEKFADADGKLAGKRFLIVSGKGNNGGDGIVLARHLINAGATVDLIHLCEESQLKPDGAATLKTLKQYLIHTDKIRVFEADEFFPEVVLKTRYDFAVDAVLGTGYRSAKQPKSLTQTGVEPPQKFEAEPRPALSEVIKNAVLFINAKKKEGAYVVALDMPTGTDGTSGAVPDVAVEADLTITLAFLKTGLFLGEGRRHAGEIALADISIPDFLAKPSACKLTDENFVRRILPERAAGSAKHQNGKVLIVAGSQGAAQSMMGAAIMSVRAALASGAGYVCAAVPESAFNLMHQAAPEAILISQDMTQIAEKIEWADAVAVGCGLGRSPEQMNFAAKLLSLPALQKKKTIIDADALFAIAELSLLDSLQLSDAILTPHVKELERLIRISAQEIESERLFYVKEFAKRYAFGLLLKGSPTLIAANEKLFLCNSGTAALATAGTGDVLSGLIVSFAAQGLSTADAAAAAAYIHGLAGSFAGKSVNRISATDVINSLVPVFNYLENPA</sequence>
<evidence type="ECO:0000256" key="12">
    <source>
        <dbReference type="ARBA" id="ARBA00023239"/>
    </source>
</evidence>
<dbReference type="STRING" id="517418.Ctha_1443"/>
<dbReference type="PROSITE" id="PS51385">
    <property type="entry name" value="YJEF_N"/>
    <property type="match status" value="1"/>
</dbReference>
<dbReference type="CDD" id="cd01171">
    <property type="entry name" value="YXKO-related"/>
    <property type="match status" value="1"/>
</dbReference>
<evidence type="ECO:0000256" key="6">
    <source>
        <dbReference type="ARBA" id="ARBA00022741"/>
    </source>
</evidence>
<feature type="binding site" evidence="18">
    <location>
        <position position="65"/>
    </location>
    <ligand>
        <name>K(+)</name>
        <dbReference type="ChEBI" id="CHEBI:29103"/>
    </ligand>
</feature>
<dbReference type="GO" id="GO:0046496">
    <property type="term" value="P:nicotinamide nucleotide metabolic process"/>
    <property type="evidence" value="ECO:0007669"/>
    <property type="project" value="UniProtKB-UniRule"/>
</dbReference>
<evidence type="ECO:0000313" key="23">
    <source>
        <dbReference type="Proteomes" id="UP000001208"/>
    </source>
</evidence>
<comment type="catalytic activity">
    <reaction evidence="1 18 19">
        <text>(6R)-NADHX = (6S)-NADHX</text>
        <dbReference type="Rhea" id="RHEA:32215"/>
        <dbReference type="ChEBI" id="CHEBI:64074"/>
        <dbReference type="ChEBI" id="CHEBI:64075"/>
        <dbReference type="EC" id="5.1.99.6"/>
    </reaction>
</comment>
<evidence type="ECO:0000256" key="10">
    <source>
        <dbReference type="ARBA" id="ARBA00023027"/>
    </source>
</evidence>
<comment type="cofactor">
    <cofactor evidence="17">
        <name>Mg(2+)</name>
        <dbReference type="ChEBI" id="CHEBI:18420"/>
    </cofactor>
</comment>
<comment type="cofactor">
    <cofactor evidence="18 19">
        <name>K(+)</name>
        <dbReference type="ChEBI" id="CHEBI:29103"/>
    </cofactor>
    <text evidence="18 19">Binds 1 potassium ion per subunit.</text>
</comment>
<keyword evidence="13" id="KW-0511">Multifunctional enzyme</keyword>
<dbReference type="AlphaFoldDB" id="B3QRU9"/>
<dbReference type="Gene3D" id="3.40.50.10260">
    <property type="entry name" value="YjeF N-terminal domain"/>
    <property type="match status" value="1"/>
</dbReference>
<dbReference type="HOGENOM" id="CLU_024853_4_1_10"/>
<dbReference type="GO" id="GO:0052856">
    <property type="term" value="F:NAD(P)HX epimerase activity"/>
    <property type="evidence" value="ECO:0007669"/>
    <property type="project" value="UniProtKB-UniRule"/>
</dbReference>
<dbReference type="GO" id="GO:0016301">
    <property type="term" value="F:kinase activity"/>
    <property type="evidence" value="ECO:0007669"/>
    <property type="project" value="UniProtKB-KW"/>
</dbReference>
<dbReference type="PANTHER" id="PTHR12592">
    <property type="entry name" value="ATP-DEPENDENT (S)-NAD(P)H-HYDRATE DEHYDRATASE FAMILY MEMBER"/>
    <property type="match status" value="1"/>
</dbReference>
<comment type="similarity">
    <text evidence="18">Belongs to the NnrE/AIBP family.</text>
</comment>
<comment type="similarity">
    <text evidence="17">Belongs to the NnrD/CARKD family.</text>
</comment>
<dbReference type="Pfam" id="PF01256">
    <property type="entry name" value="Carb_kinase"/>
    <property type="match status" value="1"/>
</dbReference>
<feature type="binding site" evidence="17">
    <location>
        <position position="482"/>
    </location>
    <ligand>
        <name>(6S)-NADPHX</name>
        <dbReference type="ChEBI" id="CHEBI:64076"/>
    </ligand>
</feature>
<dbReference type="GO" id="GO:0005524">
    <property type="term" value="F:ATP binding"/>
    <property type="evidence" value="ECO:0007669"/>
    <property type="project" value="UniProtKB-UniRule"/>
</dbReference>
<comment type="function">
    <text evidence="14 19">Bifunctional enzyme that catalyzes the epimerization of the S- and R-forms of NAD(P)HX and the dehydration of the S-form of NAD(P)HX at the expense of ADP, which is converted to AMP. This allows the repair of both epimers of NAD(P)HX, a damaged form of NAD(P)H that is a result of enzymatic or heat-dependent hydration.</text>
</comment>
<comment type="subunit">
    <text evidence="17">Homotetramer.</text>
</comment>
<feature type="binding site" evidence="17">
    <location>
        <position position="416"/>
    </location>
    <ligand>
        <name>(6S)-NADPHX</name>
        <dbReference type="ChEBI" id="CHEBI:64076"/>
    </ligand>
</feature>
<keyword evidence="7 17" id="KW-0067">ATP-binding</keyword>
<evidence type="ECO:0000256" key="13">
    <source>
        <dbReference type="ARBA" id="ARBA00023268"/>
    </source>
</evidence>
<comment type="catalytic activity">
    <reaction evidence="16 17 19">
        <text>(6S)-NADPHX + ADP = AMP + phosphate + NADPH + H(+)</text>
        <dbReference type="Rhea" id="RHEA:32235"/>
        <dbReference type="ChEBI" id="CHEBI:15378"/>
        <dbReference type="ChEBI" id="CHEBI:43474"/>
        <dbReference type="ChEBI" id="CHEBI:57783"/>
        <dbReference type="ChEBI" id="CHEBI:64076"/>
        <dbReference type="ChEBI" id="CHEBI:456215"/>
        <dbReference type="ChEBI" id="CHEBI:456216"/>
        <dbReference type="EC" id="4.2.1.136"/>
    </reaction>
</comment>
<feature type="domain" description="YjeF N-terminal" evidence="21">
    <location>
        <begin position="10"/>
        <end position="255"/>
    </location>
</feature>
<dbReference type="NCBIfam" id="TIGR00196">
    <property type="entry name" value="yjeF_cterm"/>
    <property type="match status" value="1"/>
</dbReference>
<evidence type="ECO:0000256" key="19">
    <source>
        <dbReference type="PIRNR" id="PIRNR017184"/>
    </source>
</evidence>
<dbReference type="GO" id="GO:0046872">
    <property type="term" value="F:metal ion binding"/>
    <property type="evidence" value="ECO:0007669"/>
    <property type="project" value="UniProtKB-UniRule"/>
</dbReference>
<comment type="catalytic activity">
    <reaction evidence="15 17 19">
        <text>(6S)-NADHX + ADP = AMP + phosphate + NADH + H(+)</text>
        <dbReference type="Rhea" id="RHEA:32223"/>
        <dbReference type="ChEBI" id="CHEBI:15378"/>
        <dbReference type="ChEBI" id="CHEBI:43474"/>
        <dbReference type="ChEBI" id="CHEBI:57945"/>
        <dbReference type="ChEBI" id="CHEBI:64074"/>
        <dbReference type="ChEBI" id="CHEBI:456215"/>
        <dbReference type="ChEBI" id="CHEBI:456216"/>
        <dbReference type="EC" id="4.2.1.136"/>
    </reaction>
</comment>
<dbReference type="InterPro" id="IPR000631">
    <property type="entry name" value="CARKD"/>
</dbReference>
<evidence type="ECO:0000256" key="3">
    <source>
        <dbReference type="ARBA" id="ARBA00006001"/>
    </source>
</evidence>
<evidence type="ECO:0000313" key="22">
    <source>
        <dbReference type="EMBL" id="ACF13902.1"/>
    </source>
</evidence>
<feature type="binding site" evidence="17">
    <location>
        <begin position="453"/>
        <end position="457"/>
    </location>
    <ligand>
        <name>AMP</name>
        <dbReference type="ChEBI" id="CHEBI:456215"/>
    </ligand>
</feature>
<keyword evidence="11 18" id="KW-0413">Isomerase</keyword>
<dbReference type="Gene3D" id="3.40.1190.20">
    <property type="match status" value="1"/>
</dbReference>
<feature type="binding site" evidence="17">
    <location>
        <position position="481"/>
    </location>
    <ligand>
        <name>AMP</name>
        <dbReference type="ChEBI" id="CHEBI:456215"/>
    </ligand>
</feature>
<feature type="binding site" evidence="17">
    <location>
        <position position="362"/>
    </location>
    <ligand>
        <name>(6S)-NADPHX</name>
        <dbReference type="ChEBI" id="CHEBI:64076"/>
    </ligand>
</feature>
<feature type="binding site" evidence="18">
    <location>
        <begin position="64"/>
        <end position="68"/>
    </location>
    <ligand>
        <name>(6S)-NADPHX</name>
        <dbReference type="ChEBI" id="CHEBI:64076"/>
    </ligand>
</feature>
<feature type="domain" description="YjeF C-terminal" evidence="20">
    <location>
        <begin position="263"/>
        <end position="539"/>
    </location>
</feature>
<dbReference type="PIRSF" id="PIRSF017184">
    <property type="entry name" value="Nnr"/>
    <property type="match status" value="1"/>
</dbReference>
<evidence type="ECO:0000256" key="16">
    <source>
        <dbReference type="ARBA" id="ARBA00049209"/>
    </source>
</evidence>
<dbReference type="EC" id="5.1.99.6" evidence="19"/>
<evidence type="ECO:0000256" key="14">
    <source>
        <dbReference type="ARBA" id="ARBA00025153"/>
    </source>
</evidence>
<name>B3QRU9_CHLT3</name>
<keyword evidence="10 17" id="KW-0520">NAD</keyword>
<keyword evidence="22" id="KW-0418">Kinase</keyword>
<proteinExistence type="inferred from homology"/>
<evidence type="ECO:0000256" key="2">
    <source>
        <dbReference type="ARBA" id="ARBA00000909"/>
    </source>
</evidence>
<evidence type="ECO:0000256" key="4">
    <source>
        <dbReference type="ARBA" id="ARBA00009524"/>
    </source>
</evidence>
<dbReference type="SUPFAM" id="SSF64153">
    <property type="entry name" value="YjeF N-terminal domain-like"/>
    <property type="match status" value="1"/>
</dbReference>
<dbReference type="PROSITE" id="PS01050">
    <property type="entry name" value="YJEF_C_2"/>
    <property type="match status" value="1"/>
</dbReference>
<feature type="binding site" evidence="17">
    <location>
        <position position="302"/>
    </location>
    <ligand>
        <name>(6S)-NADPHX</name>
        <dbReference type="ChEBI" id="CHEBI:64076"/>
    </ligand>
</feature>
<evidence type="ECO:0000256" key="15">
    <source>
        <dbReference type="ARBA" id="ARBA00048238"/>
    </source>
</evidence>